<sequence length="304" mass="31340">MQWSPQQLEAFLAVSGEATMAEAADRLGLSLAAVSQRIAALQAGLPEPLLVRDGRRLVTTDAGRTFARYAERILATAREAEQALAADATRRATVTLGVFGSAAATIVPAAMHELAGHAAIAVETREIGVDELGAAVAAGRVDLGLGVGYADAPEPPLRGVDTEVLQTEELLLALPPGSDPDPAGRAALADRLDWILGPASSYFGRAVRVACGRAGITPRVRHEVTDTAVAIALAEAGAGITPVTARMVRLRPTSSPLVPLPVPAYRQVVIRARRAQLSRPSVRAVADALTRATIGTAGGAAGVP</sequence>
<dbReference type="RefSeq" id="WP_179443611.1">
    <property type="nucleotide sequence ID" value="NZ_JACBZS010000001.1"/>
</dbReference>
<evidence type="ECO:0000259" key="5">
    <source>
        <dbReference type="PROSITE" id="PS50931"/>
    </source>
</evidence>
<dbReference type="Gene3D" id="1.10.10.10">
    <property type="entry name" value="Winged helix-like DNA-binding domain superfamily/Winged helix DNA-binding domain"/>
    <property type="match status" value="1"/>
</dbReference>
<comment type="similarity">
    <text evidence="1">Belongs to the LysR transcriptional regulatory family.</text>
</comment>
<keyword evidence="7" id="KW-1185">Reference proteome</keyword>
<dbReference type="SUPFAM" id="SSF53850">
    <property type="entry name" value="Periplasmic binding protein-like II"/>
    <property type="match status" value="1"/>
</dbReference>
<comment type="caution">
    <text evidence="6">The sequence shown here is derived from an EMBL/GenBank/DDBJ whole genome shotgun (WGS) entry which is preliminary data.</text>
</comment>
<evidence type="ECO:0000256" key="4">
    <source>
        <dbReference type="ARBA" id="ARBA00023163"/>
    </source>
</evidence>
<dbReference type="PANTHER" id="PTHR30346:SF29">
    <property type="entry name" value="LYSR SUBSTRATE-BINDING"/>
    <property type="match status" value="1"/>
</dbReference>
<feature type="domain" description="HTH lysR-type" evidence="5">
    <location>
        <begin position="3"/>
        <end position="60"/>
    </location>
</feature>
<keyword evidence="3 6" id="KW-0238">DNA-binding</keyword>
<dbReference type="Proteomes" id="UP000527616">
    <property type="component" value="Unassembled WGS sequence"/>
</dbReference>
<dbReference type="InterPro" id="IPR036388">
    <property type="entry name" value="WH-like_DNA-bd_sf"/>
</dbReference>
<dbReference type="Pfam" id="PF03466">
    <property type="entry name" value="LysR_substrate"/>
    <property type="match status" value="1"/>
</dbReference>
<evidence type="ECO:0000313" key="7">
    <source>
        <dbReference type="Proteomes" id="UP000527616"/>
    </source>
</evidence>
<dbReference type="GO" id="GO:0003677">
    <property type="term" value="F:DNA binding"/>
    <property type="evidence" value="ECO:0007669"/>
    <property type="project" value="UniProtKB-KW"/>
</dbReference>
<protein>
    <submittedName>
        <fullName evidence="6">DNA-binding transcriptional LysR family regulator</fullName>
    </submittedName>
</protein>
<dbReference type="InterPro" id="IPR005119">
    <property type="entry name" value="LysR_subst-bd"/>
</dbReference>
<evidence type="ECO:0000313" key="6">
    <source>
        <dbReference type="EMBL" id="NYI69551.1"/>
    </source>
</evidence>
<keyword evidence="4" id="KW-0804">Transcription</keyword>
<evidence type="ECO:0000256" key="1">
    <source>
        <dbReference type="ARBA" id="ARBA00009437"/>
    </source>
</evidence>
<dbReference type="SUPFAM" id="SSF46785">
    <property type="entry name" value="Winged helix' DNA-binding domain"/>
    <property type="match status" value="1"/>
</dbReference>
<name>A0A7Z0D607_9ACTN</name>
<dbReference type="Gene3D" id="3.40.190.10">
    <property type="entry name" value="Periplasmic binding protein-like II"/>
    <property type="match status" value="2"/>
</dbReference>
<dbReference type="GO" id="GO:0003700">
    <property type="term" value="F:DNA-binding transcription factor activity"/>
    <property type="evidence" value="ECO:0007669"/>
    <property type="project" value="InterPro"/>
</dbReference>
<dbReference type="InterPro" id="IPR000847">
    <property type="entry name" value="LysR_HTH_N"/>
</dbReference>
<dbReference type="AlphaFoldDB" id="A0A7Z0D607"/>
<dbReference type="GO" id="GO:0032993">
    <property type="term" value="C:protein-DNA complex"/>
    <property type="evidence" value="ECO:0007669"/>
    <property type="project" value="TreeGrafter"/>
</dbReference>
<dbReference type="PANTHER" id="PTHR30346">
    <property type="entry name" value="TRANSCRIPTIONAL DUAL REGULATOR HCAR-RELATED"/>
    <property type="match status" value="1"/>
</dbReference>
<gene>
    <name evidence="6" type="ORF">GGQ54_000111</name>
</gene>
<reference evidence="6 7" key="1">
    <citation type="submission" date="2020-07" db="EMBL/GenBank/DDBJ databases">
        <title>Sequencing the genomes of 1000 actinobacteria strains.</title>
        <authorList>
            <person name="Klenk H.-P."/>
        </authorList>
    </citation>
    <scope>NUCLEOTIDE SEQUENCE [LARGE SCALE GENOMIC DNA]</scope>
    <source>
        <strain evidence="6 7">DSM 103164</strain>
    </source>
</reference>
<dbReference type="EMBL" id="JACBZS010000001">
    <property type="protein sequence ID" value="NYI69551.1"/>
    <property type="molecule type" value="Genomic_DNA"/>
</dbReference>
<proteinExistence type="inferred from homology"/>
<dbReference type="PROSITE" id="PS50931">
    <property type="entry name" value="HTH_LYSR"/>
    <property type="match status" value="1"/>
</dbReference>
<organism evidence="6 7">
    <name type="scientific">Naumannella cuiyingiana</name>
    <dbReference type="NCBI Taxonomy" id="1347891"/>
    <lineage>
        <taxon>Bacteria</taxon>
        <taxon>Bacillati</taxon>
        <taxon>Actinomycetota</taxon>
        <taxon>Actinomycetes</taxon>
        <taxon>Propionibacteriales</taxon>
        <taxon>Propionibacteriaceae</taxon>
        <taxon>Naumannella</taxon>
    </lineage>
</organism>
<keyword evidence="2" id="KW-0805">Transcription regulation</keyword>
<evidence type="ECO:0000256" key="3">
    <source>
        <dbReference type="ARBA" id="ARBA00023125"/>
    </source>
</evidence>
<accession>A0A7Z0D607</accession>
<dbReference type="Pfam" id="PF00126">
    <property type="entry name" value="HTH_1"/>
    <property type="match status" value="1"/>
</dbReference>
<evidence type="ECO:0000256" key="2">
    <source>
        <dbReference type="ARBA" id="ARBA00023015"/>
    </source>
</evidence>
<dbReference type="InterPro" id="IPR036390">
    <property type="entry name" value="WH_DNA-bd_sf"/>
</dbReference>